<feature type="compositionally biased region" description="Polar residues" evidence="6">
    <location>
        <begin position="18"/>
        <end position="44"/>
    </location>
</feature>
<dbReference type="Pfam" id="PF07716">
    <property type="entry name" value="bZIP_2"/>
    <property type="match status" value="1"/>
</dbReference>
<keyword evidence="5" id="KW-0539">Nucleus</keyword>
<gene>
    <name evidence="8" type="ORF">EX30DRAFT_55712</name>
</gene>
<dbReference type="PROSITE" id="PS00036">
    <property type="entry name" value="BZIP_BASIC"/>
    <property type="match status" value="1"/>
</dbReference>
<evidence type="ECO:0000256" key="1">
    <source>
        <dbReference type="ARBA" id="ARBA00004123"/>
    </source>
</evidence>
<dbReference type="PANTHER" id="PTHR13044">
    <property type="entry name" value="ACTIVATING TRANSCRIPTION FACTOR ATF 4/5"/>
    <property type="match status" value="1"/>
</dbReference>
<dbReference type="Gene3D" id="1.20.5.170">
    <property type="match status" value="1"/>
</dbReference>
<evidence type="ECO:0000256" key="4">
    <source>
        <dbReference type="ARBA" id="ARBA00023163"/>
    </source>
</evidence>
<keyword evidence="2" id="KW-0805">Transcription regulation</keyword>
<proteinExistence type="predicted"/>
<accession>A0A4S2MUV5</accession>
<name>A0A4S2MUV5_9PEZI</name>
<evidence type="ECO:0000256" key="5">
    <source>
        <dbReference type="ARBA" id="ARBA00023242"/>
    </source>
</evidence>
<dbReference type="PROSITE" id="PS50217">
    <property type="entry name" value="BZIP"/>
    <property type="match status" value="1"/>
</dbReference>
<evidence type="ECO:0000313" key="8">
    <source>
        <dbReference type="EMBL" id="TGZ80284.1"/>
    </source>
</evidence>
<dbReference type="GO" id="GO:0000977">
    <property type="term" value="F:RNA polymerase II transcription regulatory region sequence-specific DNA binding"/>
    <property type="evidence" value="ECO:0007669"/>
    <property type="project" value="TreeGrafter"/>
</dbReference>
<dbReference type="Proteomes" id="UP000298138">
    <property type="component" value="Unassembled WGS sequence"/>
</dbReference>
<evidence type="ECO:0000256" key="2">
    <source>
        <dbReference type="ARBA" id="ARBA00023015"/>
    </source>
</evidence>
<feature type="domain" description="BZIP" evidence="7">
    <location>
        <begin position="83"/>
        <end position="142"/>
    </location>
</feature>
<dbReference type="InterPro" id="IPR004827">
    <property type="entry name" value="bZIP"/>
</dbReference>
<feature type="region of interest" description="Disordered" evidence="6">
    <location>
        <begin position="1"/>
        <end position="108"/>
    </location>
</feature>
<dbReference type="GO" id="GO:0089713">
    <property type="term" value="C:Cbf1-Met4-Met28 complex"/>
    <property type="evidence" value="ECO:0007669"/>
    <property type="project" value="TreeGrafter"/>
</dbReference>
<dbReference type="AlphaFoldDB" id="A0A4S2MUV5"/>
<dbReference type="STRING" id="341454.A0A4S2MUV5"/>
<keyword evidence="9" id="KW-1185">Reference proteome</keyword>
<dbReference type="SUPFAM" id="SSF57959">
    <property type="entry name" value="Leucine zipper domain"/>
    <property type="match status" value="1"/>
</dbReference>
<dbReference type="PANTHER" id="PTHR13044:SF14">
    <property type="entry name" value="CRYPTOCEPHAL, ISOFORM A"/>
    <property type="match status" value="1"/>
</dbReference>
<dbReference type="CDD" id="cd14705">
    <property type="entry name" value="bZIP_Zip1"/>
    <property type="match status" value="1"/>
</dbReference>
<evidence type="ECO:0000259" key="7">
    <source>
        <dbReference type="PROSITE" id="PS50217"/>
    </source>
</evidence>
<dbReference type="GO" id="GO:0001228">
    <property type="term" value="F:DNA-binding transcription activator activity, RNA polymerase II-specific"/>
    <property type="evidence" value="ECO:0007669"/>
    <property type="project" value="TreeGrafter"/>
</dbReference>
<organism evidence="8 9">
    <name type="scientific">Ascodesmis nigricans</name>
    <dbReference type="NCBI Taxonomy" id="341454"/>
    <lineage>
        <taxon>Eukaryota</taxon>
        <taxon>Fungi</taxon>
        <taxon>Dikarya</taxon>
        <taxon>Ascomycota</taxon>
        <taxon>Pezizomycotina</taxon>
        <taxon>Pezizomycetes</taxon>
        <taxon>Pezizales</taxon>
        <taxon>Ascodesmidaceae</taxon>
        <taxon>Ascodesmis</taxon>
    </lineage>
</organism>
<reference evidence="8 9" key="1">
    <citation type="submission" date="2019-04" db="EMBL/GenBank/DDBJ databases">
        <title>Comparative genomics and transcriptomics to analyze fruiting body development in filamentous ascomycetes.</title>
        <authorList>
            <consortium name="DOE Joint Genome Institute"/>
            <person name="Lutkenhaus R."/>
            <person name="Traeger S."/>
            <person name="Breuer J."/>
            <person name="Kuo A."/>
            <person name="Lipzen A."/>
            <person name="Pangilinan J."/>
            <person name="Dilworth D."/>
            <person name="Sandor L."/>
            <person name="Poggeler S."/>
            <person name="Barry K."/>
            <person name="Grigoriev I.V."/>
            <person name="Nowrousian M."/>
        </authorList>
    </citation>
    <scope>NUCLEOTIDE SEQUENCE [LARGE SCALE GENOMIC DNA]</scope>
    <source>
        <strain evidence="8 9">CBS 389.68</strain>
    </source>
</reference>
<comment type="subcellular location">
    <subcellularLocation>
        <location evidence="1">Nucleus</location>
    </subcellularLocation>
</comment>
<dbReference type="GO" id="GO:0005634">
    <property type="term" value="C:nucleus"/>
    <property type="evidence" value="ECO:0007669"/>
    <property type="project" value="UniProtKB-SubCell"/>
</dbReference>
<dbReference type="OrthoDB" id="1939598at2759"/>
<dbReference type="InterPro" id="IPR046347">
    <property type="entry name" value="bZIP_sf"/>
</dbReference>
<evidence type="ECO:0000256" key="6">
    <source>
        <dbReference type="SAM" id="MobiDB-lite"/>
    </source>
</evidence>
<evidence type="ECO:0000256" key="3">
    <source>
        <dbReference type="ARBA" id="ARBA00023125"/>
    </source>
</evidence>
<feature type="compositionally biased region" description="Basic and acidic residues" evidence="6">
    <location>
        <begin position="67"/>
        <end position="86"/>
    </location>
</feature>
<dbReference type="EMBL" id="ML220125">
    <property type="protein sequence ID" value="TGZ80284.1"/>
    <property type="molecule type" value="Genomic_DNA"/>
</dbReference>
<keyword evidence="4" id="KW-0804">Transcription</keyword>
<sequence>MTSNTLPLSTFMGAFNDPSPTSPSTVASHQQFLSHLDSQTSSLVHNHHHEHQPPSCQSVSPPAQAHDPNETDLERQRRISAEEDKRRRNTAASARFRIKKKLRDQEMERRAREQADRVNELEKKISQLELENKWLRNLLVEKKS</sequence>
<keyword evidence="3" id="KW-0238">DNA-binding</keyword>
<protein>
    <recommendedName>
        <fullName evidence="7">BZIP domain-containing protein</fullName>
    </recommendedName>
</protein>
<dbReference type="InParanoid" id="A0A4S2MUV5"/>
<evidence type="ECO:0000313" key="9">
    <source>
        <dbReference type="Proteomes" id="UP000298138"/>
    </source>
</evidence>